<dbReference type="InterPro" id="IPR051022">
    <property type="entry name" value="Notch_Cell-Fate_Det"/>
</dbReference>
<organism evidence="8 9">
    <name type="scientific">Pararge aegeria aegeria</name>
    <dbReference type="NCBI Taxonomy" id="348720"/>
    <lineage>
        <taxon>Eukaryota</taxon>
        <taxon>Metazoa</taxon>
        <taxon>Ecdysozoa</taxon>
        <taxon>Arthropoda</taxon>
        <taxon>Hexapoda</taxon>
        <taxon>Insecta</taxon>
        <taxon>Pterygota</taxon>
        <taxon>Neoptera</taxon>
        <taxon>Endopterygota</taxon>
        <taxon>Lepidoptera</taxon>
        <taxon>Glossata</taxon>
        <taxon>Ditrysia</taxon>
        <taxon>Papilionoidea</taxon>
        <taxon>Nymphalidae</taxon>
        <taxon>Satyrinae</taxon>
        <taxon>Satyrini</taxon>
        <taxon>Parargina</taxon>
        <taxon>Pararge</taxon>
    </lineage>
</organism>
<dbReference type="InterPro" id="IPR000742">
    <property type="entry name" value="EGF"/>
</dbReference>
<feature type="non-terminal residue" evidence="8">
    <location>
        <position position="1"/>
    </location>
</feature>
<comment type="caution">
    <text evidence="6">Lacks conserved residue(s) required for the propagation of feature annotation.</text>
</comment>
<dbReference type="SMART" id="SM00179">
    <property type="entry name" value="EGF_CA"/>
    <property type="match status" value="2"/>
</dbReference>
<evidence type="ECO:0000313" key="9">
    <source>
        <dbReference type="Proteomes" id="UP000838756"/>
    </source>
</evidence>
<feature type="disulfide bond" evidence="6">
    <location>
        <begin position="52"/>
        <end position="61"/>
    </location>
</feature>
<dbReference type="OrthoDB" id="10055367at2759"/>
<dbReference type="PANTHER" id="PTHR24049">
    <property type="entry name" value="CRUMBS FAMILY MEMBER"/>
    <property type="match status" value="1"/>
</dbReference>
<evidence type="ECO:0000313" key="8">
    <source>
        <dbReference type="EMBL" id="CAH2215464.1"/>
    </source>
</evidence>
<dbReference type="Pfam" id="PF00008">
    <property type="entry name" value="EGF"/>
    <property type="match status" value="1"/>
</dbReference>
<evidence type="ECO:0000256" key="5">
    <source>
        <dbReference type="ARBA" id="ARBA00023180"/>
    </source>
</evidence>
<dbReference type="Pfam" id="PF12661">
    <property type="entry name" value="hEGF"/>
    <property type="match status" value="1"/>
</dbReference>
<dbReference type="AlphaFoldDB" id="A0A8S4QLZ4"/>
<keyword evidence="4 6" id="KW-1015">Disulfide bond</keyword>
<protein>
    <submittedName>
        <fullName evidence="8">Jg20576 protein</fullName>
    </submittedName>
</protein>
<dbReference type="SMART" id="SM00181">
    <property type="entry name" value="EGF"/>
    <property type="match status" value="2"/>
</dbReference>
<keyword evidence="5" id="KW-0325">Glycoprotein</keyword>
<evidence type="ECO:0000256" key="1">
    <source>
        <dbReference type="ARBA" id="ARBA00022536"/>
    </source>
</evidence>
<reference evidence="8" key="1">
    <citation type="submission" date="2022-03" db="EMBL/GenBank/DDBJ databases">
        <authorList>
            <person name="Lindestad O."/>
        </authorList>
    </citation>
    <scope>NUCLEOTIDE SEQUENCE</scope>
</reference>
<feature type="domain" description="EGF-like" evidence="7">
    <location>
        <begin position="72"/>
        <end position="111"/>
    </location>
</feature>
<dbReference type="GO" id="GO:0005509">
    <property type="term" value="F:calcium ion binding"/>
    <property type="evidence" value="ECO:0007669"/>
    <property type="project" value="InterPro"/>
</dbReference>
<accession>A0A8S4QLZ4</accession>
<dbReference type="InterPro" id="IPR001881">
    <property type="entry name" value="EGF-like_Ca-bd_dom"/>
</dbReference>
<name>A0A8S4QLZ4_9NEOP</name>
<keyword evidence="2" id="KW-0732">Signal</keyword>
<evidence type="ECO:0000256" key="6">
    <source>
        <dbReference type="PROSITE-ProRule" id="PRU00076"/>
    </source>
</evidence>
<keyword evidence="3" id="KW-0677">Repeat</keyword>
<evidence type="ECO:0000259" key="7">
    <source>
        <dbReference type="PROSITE" id="PS50026"/>
    </source>
</evidence>
<keyword evidence="1 6" id="KW-0245">EGF-like domain</keyword>
<sequence>MSPIWYGSTRWTYLLTSVFHVIRGTQVQFESLCSQCRNGGYCLNVDSSSCTCEPGYSGVYCENRIPTNSRAQDDPCASQPCRNGGTCRLDRSAVQGYSCDCQLGFSGHNCLT</sequence>
<dbReference type="EMBL" id="CAKXAJ010011732">
    <property type="protein sequence ID" value="CAH2215464.1"/>
    <property type="molecule type" value="Genomic_DNA"/>
</dbReference>
<gene>
    <name evidence="8" type="primary">jg20576</name>
    <name evidence="8" type="ORF">PAEG_LOCUS3616</name>
</gene>
<dbReference type="FunFam" id="2.10.25.10:FF:000054">
    <property type="entry name" value="Slit guidance ligand 2"/>
    <property type="match status" value="1"/>
</dbReference>
<evidence type="ECO:0000256" key="2">
    <source>
        <dbReference type="ARBA" id="ARBA00022729"/>
    </source>
</evidence>
<dbReference type="PROSITE" id="PS50026">
    <property type="entry name" value="EGF_3"/>
    <property type="match status" value="2"/>
</dbReference>
<dbReference type="PROSITE" id="PS01186">
    <property type="entry name" value="EGF_2"/>
    <property type="match status" value="2"/>
</dbReference>
<dbReference type="PROSITE" id="PS00022">
    <property type="entry name" value="EGF_1"/>
    <property type="match status" value="2"/>
</dbReference>
<proteinExistence type="predicted"/>
<feature type="disulfide bond" evidence="6">
    <location>
        <begin position="101"/>
        <end position="110"/>
    </location>
</feature>
<dbReference type="InterPro" id="IPR013032">
    <property type="entry name" value="EGF-like_CS"/>
</dbReference>
<dbReference type="Gene3D" id="2.10.25.10">
    <property type="entry name" value="Laminin"/>
    <property type="match status" value="2"/>
</dbReference>
<keyword evidence="9" id="KW-1185">Reference proteome</keyword>
<comment type="caution">
    <text evidence="8">The sequence shown here is derived from an EMBL/GenBank/DDBJ whole genome shotgun (WGS) entry which is preliminary data.</text>
</comment>
<evidence type="ECO:0000256" key="3">
    <source>
        <dbReference type="ARBA" id="ARBA00022737"/>
    </source>
</evidence>
<dbReference type="Proteomes" id="UP000838756">
    <property type="component" value="Unassembled WGS sequence"/>
</dbReference>
<evidence type="ECO:0000256" key="4">
    <source>
        <dbReference type="ARBA" id="ARBA00023157"/>
    </source>
</evidence>
<dbReference type="SUPFAM" id="SSF57196">
    <property type="entry name" value="EGF/Laminin"/>
    <property type="match status" value="2"/>
</dbReference>
<feature type="domain" description="EGF-like" evidence="7">
    <location>
        <begin position="29"/>
        <end position="62"/>
    </location>
</feature>
<dbReference type="CDD" id="cd00054">
    <property type="entry name" value="EGF_CA"/>
    <property type="match status" value="2"/>
</dbReference>